<sequence>MFTSLSNQRLVKKSLENMTIEIKNSTVELTNGTLSSPINQIINNISHVYRLKIINPIISCLYLLKQVEILELVGWNTDSFGIRQSEEIIDHLKKTVKSKLILTNGHIKGSIYTQLIPLMKKDHLSTLDMEFLKDSKSHLLTLDWSNVQSISFQGNVVNDEILKKLSESSTSGLINVTLNECDLVTDMGISYFIMSVKKLSVSDLNNISDNSLELAEANLESLCISGCSGVRGVCYKKLCKTLRLLDVNYSVDTLWTMGGCDPYEYLIQIPNIHVIYSRKIKHPKHRKMENCYRYLSLITKVEIGHSHIMTDDIWSNLTRLKEISFQSGGGCTFKGYSDIGIKNFIENRLPNAGQIEFLSLDSSILTDQSLKILQGKVKHLDLYLDIKDEWMKYLGDVEKLELTCAKHLTDEGMKSLSNVLSLNLFCCPLVTEKGFSYLNNIKELKISDYFPLEAVKYLENLDTLIILSWEKEPIPHELAKHLHKLITIIDLDYSTFFSNDSIQFLVNKGVHFEYE</sequence>
<gene>
    <name evidence="1" type="ORF">DLAC_07192</name>
</gene>
<dbReference type="InterPro" id="IPR032675">
    <property type="entry name" value="LRR_dom_sf"/>
</dbReference>
<keyword evidence="2" id="KW-1185">Reference proteome</keyword>
<comment type="caution">
    <text evidence="1">The sequence shown here is derived from an EMBL/GenBank/DDBJ whole genome shotgun (WGS) entry which is preliminary data.</text>
</comment>
<name>A0A151ZDE1_TIELA</name>
<dbReference type="GO" id="GO:0019005">
    <property type="term" value="C:SCF ubiquitin ligase complex"/>
    <property type="evidence" value="ECO:0007669"/>
    <property type="project" value="TreeGrafter"/>
</dbReference>
<evidence type="ECO:0000313" key="2">
    <source>
        <dbReference type="Proteomes" id="UP000076078"/>
    </source>
</evidence>
<dbReference type="AlphaFoldDB" id="A0A151ZDE1"/>
<reference evidence="1 2" key="1">
    <citation type="submission" date="2015-12" db="EMBL/GenBank/DDBJ databases">
        <title>Dictyostelia acquired genes for synthesis and detection of signals that induce cell-type specialization by lateral gene transfer from prokaryotes.</title>
        <authorList>
            <person name="Gloeckner G."/>
            <person name="Schaap P."/>
        </authorList>
    </citation>
    <scope>NUCLEOTIDE SEQUENCE [LARGE SCALE GENOMIC DNA]</scope>
    <source>
        <strain evidence="1 2">TK</strain>
    </source>
</reference>
<dbReference type="GO" id="GO:0031146">
    <property type="term" value="P:SCF-dependent proteasomal ubiquitin-dependent protein catabolic process"/>
    <property type="evidence" value="ECO:0007669"/>
    <property type="project" value="TreeGrafter"/>
</dbReference>
<proteinExistence type="predicted"/>
<dbReference type="Proteomes" id="UP000076078">
    <property type="component" value="Unassembled WGS sequence"/>
</dbReference>
<protein>
    <submittedName>
        <fullName evidence="1">Uncharacterized protein</fullName>
    </submittedName>
</protein>
<dbReference type="Gene3D" id="3.80.10.10">
    <property type="entry name" value="Ribonuclease Inhibitor"/>
    <property type="match status" value="2"/>
</dbReference>
<dbReference type="InParanoid" id="A0A151ZDE1"/>
<dbReference type="PANTHER" id="PTHR13318">
    <property type="entry name" value="PARTNER OF PAIRED, ISOFORM B-RELATED"/>
    <property type="match status" value="1"/>
</dbReference>
<dbReference type="EMBL" id="LODT01000032">
    <property type="protein sequence ID" value="KYQ91951.1"/>
    <property type="molecule type" value="Genomic_DNA"/>
</dbReference>
<organism evidence="1 2">
    <name type="scientific">Tieghemostelium lacteum</name>
    <name type="common">Slime mold</name>
    <name type="synonym">Dictyostelium lacteum</name>
    <dbReference type="NCBI Taxonomy" id="361077"/>
    <lineage>
        <taxon>Eukaryota</taxon>
        <taxon>Amoebozoa</taxon>
        <taxon>Evosea</taxon>
        <taxon>Eumycetozoa</taxon>
        <taxon>Dictyostelia</taxon>
        <taxon>Dictyosteliales</taxon>
        <taxon>Raperosteliaceae</taxon>
        <taxon>Tieghemostelium</taxon>
    </lineage>
</organism>
<accession>A0A151ZDE1</accession>
<dbReference type="SUPFAM" id="SSF52047">
    <property type="entry name" value="RNI-like"/>
    <property type="match status" value="1"/>
</dbReference>
<evidence type="ECO:0000313" key="1">
    <source>
        <dbReference type="EMBL" id="KYQ91951.1"/>
    </source>
</evidence>